<feature type="coiled-coil region" evidence="3">
    <location>
        <begin position="767"/>
        <end position="794"/>
    </location>
</feature>
<dbReference type="InterPro" id="IPR000375">
    <property type="entry name" value="Dynamin_stalk"/>
</dbReference>
<dbReference type="Pfam" id="PF01031">
    <property type="entry name" value="Dynamin_M"/>
    <property type="match status" value="1"/>
</dbReference>
<dbReference type="Proteomes" id="UP000016931">
    <property type="component" value="Unassembled WGS sequence"/>
</dbReference>
<dbReference type="PANTHER" id="PTHR11566:SF131">
    <property type="entry name" value="GTPASE, PUTATIVE (AFU_ORTHOLOGUE AFUA_6G07630)-RELATED"/>
    <property type="match status" value="1"/>
</dbReference>
<dbReference type="GO" id="GO:0005886">
    <property type="term" value="C:plasma membrane"/>
    <property type="evidence" value="ECO:0007669"/>
    <property type="project" value="TreeGrafter"/>
</dbReference>
<organism evidence="6 7">
    <name type="scientific">Sphaerulina musiva (strain SO2202)</name>
    <name type="common">Poplar stem canker fungus</name>
    <name type="synonym">Septoria musiva</name>
    <dbReference type="NCBI Taxonomy" id="692275"/>
    <lineage>
        <taxon>Eukaryota</taxon>
        <taxon>Fungi</taxon>
        <taxon>Dikarya</taxon>
        <taxon>Ascomycota</taxon>
        <taxon>Pezizomycotina</taxon>
        <taxon>Dothideomycetes</taxon>
        <taxon>Dothideomycetidae</taxon>
        <taxon>Mycosphaerellales</taxon>
        <taxon>Mycosphaerellaceae</taxon>
        <taxon>Sphaerulina</taxon>
    </lineage>
</organism>
<evidence type="ECO:0000256" key="2">
    <source>
        <dbReference type="ARBA" id="ARBA00023134"/>
    </source>
</evidence>
<dbReference type="OrthoDB" id="5061070at2759"/>
<keyword evidence="2" id="KW-0342">GTP-binding</keyword>
<dbReference type="GeneID" id="27905005"/>
<dbReference type="SUPFAM" id="SSF52540">
    <property type="entry name" value="P-loop containing nucleoside triphosphate hydrolases"/>
    <property type="match status" value="1"/>
</dbReference>
<evidence type="ECO:0000259" key="5">
    <source>
        <dbReference type="SMART" id="SM00053"/>
    </source>
</evidence>
<name>N1QKY4_SPHMS</name>
<protein>
    <recommendedName>
        <fullName evidence="5">Dynamin GTPase domain-containing protein</fullName>
    </recommendedName>
</protein>
<feature type="region of interest" description="Disordered" evidence="4">
    <location>
        <begin position="458"/>
        <end position="521"/>
    </location>
</feature>
<dbReference type="EMBL" id="KB456260">
    <property type="protein sequence ID" value="EMF16283.1"/>
    <property type="molecule type" value="Genomic_DNA"/>
</dbReference>
<dbReference type="InterPro" id="IPR001401">
    <property type="entry name" value="Dynamin_GTPase"/>
</dbReference>
<keyword evidence="1" id="KW-0547">Nucleotide-binding</keyword>
<dbReference type="InterPro" id="IPR045063">
    <property type="entry name" value="Dynamin_N"/>
</dbReference>
<dbReference type="GO" id="GO:0031623">
    <property type="term" value="P:receptor internalization"/>
    <property type="evidence" value="ECO:0007669"/>
    <property type="project" value="TreeGrafter"/>
</dbReference>
<evidence type="ECO:0000256" key="4">
    <source>
        <dbReference type="SAM" id="MobiDB-lite"/>
    </source>
</evidence>
<sequence>MTDATSIDATGANAPDPLYLFGRKGRQLIQKMQELQCLGIDATLPSLPKVVCIGDQSAGKSSIIEAMSDITLPRSEGTCTRCPFRITTHASEPDVSKWSCTISLQFAYSYLPGYADSSAGLPGWKKYGDIQVEEFARITSKSELELNLRRAQIAILNPNRSWRHCVHLTMADVEKAEFQVDFAPNVICLEITAPDLLEMAFYDLPGAINVKEDASDDYLAEFVEAVLKNYIADEEALIVIACPANQDFHNGIAFKYLRKYKAIGRAIGVLTKPDLVDALTTRRLESFENMFSAKAFSVEGGWYMTRQLSQAQLNAANCLTYQEARAQEATFFSQPPWSTQFSMYADRFGISNLQEAISRKHIGHILRSLPKIVQRVQERLTDVQQQLREYPSKPTNPGLELIYDVDKVVTAVVAQCSADSKSSPFRGAQRGNLMNFRKQLAAIAPRVELSTPGYVKPSISITDSDEEKMDNTPSKRFRGENGRAQSVTPRRPAPACSASVRTPTASGSKRKMARPPVPETGVSATTFQLDEVKRRFDLAPNAQLPDAADPRITDDMATESLSGFSTLTQQALDRFGSNVVSMLKQCLANSLATRQGTLLYEEMASIMRALFDELFEKEVEIIHHNISCLIHRPITYSKEWWDTKRDEHLQKLRQGRTEARVLERLDDMEAEGLKVPSTLEERKKKATDPVWIANNVRSPAFEIELKELAVPLTFYELASSQLVDNVARNLDFLIYQIENRLKTRLLEGLRPTDSQRAATLLAEDPKREEMRATLESEKQKLELAIEKLKILSSTDH</sequence>
<evidence type="ECO:0000256" key="3">
    <source>
        <dbReference type="SAM" id="Coils"/>
    </source>
</evidence>
<dbReference type="InterPro" id="IPR027417">
    <property type="entry name" value="P-loop_NTPase"/>
</dbReference>
<dbReference type="Gene3D" id="3.40.50.300">
    <property type="entry name" value="P-loop containing nucleotide triphosphate hydrolases"/>
    <property type="match status" value="1"/>
</dbReference>
<dbReference type="STRING" id="692275.N1QKY4"/>
<feature type="domain" description="Dynamin GTPase" evidence="5">
    <location>
        <begin position="22"/>
        <end position="316"/>
    </location>
</feature>
<keyword evidence="7" id="KW-1185">Reference proteome</keyword>
<dbReference type="OMA" id="IMCSMPM"/>
<dbReference type="GO" id="GO:0008017">
    <property type="term" value="F:microtubule binding"/>
    <property type="evidence" value="ECO:0007669"/>
    <property type="project" value="TreeGrafter"/>
</dbReference>
<dbReference type="AlphaFoldDB" id="N1QKY4"/>
<dbReference type="Pfam" id="PF00350">
    <property type="entry name" value="Dynamin_N"/>
    <property type="match status" value="1"/>
</dbReference>
<evidence type="ECO:0000256" key="1">
    <source>
        <dbReference type="ARBA" id="ARBA00022741"/>
    </source>
</evidence>
<gene>
    <name evidence="6" type="ORF">SEPMUDRAFT_159787</name>
</gene>
<dbReference type="GO" id="GO:0003924">
    <property type="term" value="F:GTPase activity"/>
    <property type="evidence" value="ECO:0007669"/>
    <property type="project" value="InterPro"/>
</dbReference>
<accession>N1QKY4</accession>
<proteinExistence type="predicted"/>
<evidence type="ECO:0000313" key="7">
    <source>
        <dbReference type="Proteomes" id="UP000016931"/>
    </source>
</evidence>
<dbReference type="RefSeq" id="XP_016764404.1">
    <property type="nucleotide sequence ID" value="XM_016907868.1"/>
</dbReference>
<dbReference type="PRINTS" id="PR00195">
    <property type="entry name" value="DYNAMIN"/>
</dbReference>
<dbReference type="InterPro" id="IPR022812">
    <property type="entry name" value="Dynamin"/>
</dbReference>
<dbReference type="GO" id="GO:0005525">
    <property type="term" value="F:GTP binding"/>
    <property type="evidence" value="ECO:0007669"/>
    <property type="project" value="InterPro"/>
</dbReference>
<dbReference type="GO" id="GO:0005737">
    <property type="term" value="C:cytoplasm"/>
    <property type="evidence" value="ECO:0007669"/>
    <property type="project" value="TreeGrafter"/>
</dbReference>
<keyword evidence="3" id="KW-0175">Coiled coil</keyword>
<dbReference type="HOGENOM" id="CLU_008964_4_0_1"/>
<reference evidence="6 7" key="1">
    <citation type="journal article" date="2012" name="PLoS Pathog.">
        <title>Diverse lifestyles and strategies of plant pathogenesis encoded in the genomes of eighteen Dothideomycetes fungi.</title>
        <authorList>
            <person name="Ohm R.A."/>
            <person name="Feau N."/>
            <person name="Henrissat B."/>
            <person name="Schoch C.L."/>
            <person name="Horwitz B.A."/>
            <person name="Barry K.W."/>
            <person name="Condon B.J."/>
            <person name="Copeland A.C."/>
            <person name="Dhillon B."/>
            <person name="Glaser F."/>
            <person name="Hesse C.N."/>
            <person name="Kosti I."/>
            <person name="LaButti K."/>
            <person name="Lindquist E.A."/>
            <person name="Lucas S."/>
            <person name="Salamov A.A."/>
            <person name="Bradshaw R.E."/>
            <person name="Ciuffetti L."/>
            <person name="Hamelin R.C."/>
            <person name="Kema G.H.J."/>
            <person name="Lawrence C."/>
            <person name="Scott J.A."/>
            <person name="Spatafora J.W."/>
            <person name="Turgeon B.G."/>
            <person name="de Wit P.J.G.M."/>
            <person name="Zhong S."/>
            <person name="Goodwin S.B."/>
            <person name="Grigoriev I.V."/>
        </authorList>
    </citation>
    <scope>NUCLEOTIDE SEQUENCE [LARGE SCALE GENOMIC DNA]</scope>
    <source>
        <strain evidence="6 7">SO2202</strain>
    </source>
</reference>
<dbReference type="GO" id="GO:0005874">
    <property type="term" value="C:microtubule"/>
    <property type="evidence" value="ECO:0007669"/>
    <property type="project" value="TreeGrafter"/>
</dbReference>
<dbReference type="eggNOG" id="KOG0446">
    <property type="taxonomic scope" value="Eukaryota"/>
</dbReference>
<dbReference type="PANTHER" id="PTHR11566">
    <property type="entry name" value="DYNAMIN"/>
    <property type="match status" value="1"/>
</dbReference>
<dbReference type="SMART" id="SM00053">
    <property type="entry name" value="DYNc"/>
    <property type="match status" value="1"/>
</dbReference>
<evidence type="ECO:0000313" key="6">
    <source>
        <dbReference type="EMBL" id="EMF16283.1"/>
    </source>
</evidence>